<dbReference type="InterPro" id="IPR022272">
    <property type="entry name" value="Lipocalin_CS"/>
</dbReference>
<gene>
    <name evidence="5" type="ORF">TTEB3V08_LOCUS1377</name>
</gene>
<dbReference type="PANTHER" id="PTHR10612:SF62">
    <property type="entry name" value="LIPOCALIN_CYTOSOLIC FATTY-ACID BINDING DOMAIN-CONTAINING PROTEIN"/>
    <property type="match status" value="1"/>
</dbReference>
<name>A0A7R9FIS1_9NEOP</name>
<sequence length="199" mass="22183">MENILLVFVAALFLSSVAAHGSKCHRPMGKSPFDQEKFAGDWYVVARASTYPMMAEDTICTKINYQSEPVGNVTRTNLKITITNKDGSDAVIDTKGQSIYPGHNAVTQVAWKGPKDDVWKGVAHKSIMATDYENFAITYFCKERYDEKTDDFGKITIVDLWGRRPSLDESLVDTIKSIMTSFDFDTATIVDVNNSGCEK</sequence>
<feature type="chain" id="PRO_5030906755" description="Lipocalin/cytosolic fatty-acid binding domain-containing protein" evidence="3">
    <location>
        <begin position="20"/>
        <end position="199"/>
    </location>
</feature>
<comment type="similarity">
    <text evidence="2">Belongs to the calycin superfamily. Lipocalin family.</text>
</comment>
<proteinExistence type="inferred from homology"/>
<dbReference type="EMBL" id="OE000281">
    <property type="protein sequence ID" value="CAD7453228.1"/>
    <property type="molecule type" value="Genomic_DNA"/>
</dbReference>
<dbReference type="GO" id="GO:0000302">
    <property type="term" value="P:response to reactive oxygen species"/>
    <property type="evidence" value="ECO:0007669"/>
    <property type="project" value="TreeGrafter"/>
</dbReference>
<dbReference type="GO" id="GO:0006629">
    <property type="term" value="P:lipid metabolic process"/>
    <property type="evidence" value="ECO:0007669"/>
    <property type="project" value="TreeGrafter"/>
</dbReference>
<dbReference type="PROSITE" id="PS00213">
    <property type="entry name" value="LIPOCALIN"/>
    <property type="match status" value="1"/>
</dbReference>
<evidence type="ECO:0000256" key="3">
    <source>
        <dbReference type="SAM" id="SignalP"/>
    </source>
</evidence>
<accession>A0A7R9FIS1</accession>
<keyword evidence="3" id="KW-0732">Signal</keyword>
<dbReference type="InterPro" id="IPR003057">
    <property type="entry name" value="Invtbrt_color"/>
</dbReference>
<feature type="signal peptide" evidence="3">
    <location>
        <begin position="1"/>
        <end position="19"/>
    </location>
</feature>
<evidence type="ECO:0000256" key="2">
    <source>
        <dbReference type="RuleBase" id="RU003695"/>
    </source>
</evidence>
<evidence type="ECO:0000256" key="1">
    <source>
        <dbReference type="ARBA" id="ARBA00023157"/>
    </source>
</evidence>
<dbReference type="PANTHER" id="PTHR10612">
    <property type="entry name" value="APOLIPOPROTEIN D"/>
    <property type="match status" value="1"/>
</dbReference>
<dbReference type="GO" id="GO:0005737">
    <property type="term" value="C:cytoplasm"/>
    <property type="evidence" value="ECO:0007669"/>
    <property type="project" value="TreeGrafter"/>
</dbReference>
<dbReference type="SUPFAM" id="SSF50814">
    <property type="entry name" value="Lipocalins"/>
    <property type="match status" value="1"/>
</dbReference>
<protein>
    <recommendedName>
        <fullName evidence="4">Lipocalin/cytosolic fatty-acid binding domain-containing protein</fullName>
    </recommendedName>
</protein>
<evidence type="ECO:0000259" key="4">
    <source>
        <dbReference type="Pfam" id="PF00061"/>
    </source>
</evidence>
<reference evidence="5" key="1">
    <citation type="submission" date="2020-11" db="EMBL/GenBank/DDBJ databases">
        <authorList>
            <person name="Tran Van P."/>
        </authorList>
    </citation>
    <scope>NUCLEOTIDE SEQUENCE</scope>
</reference>
<dbReference type="PRINTS" id="PR01273">
    <property type="entry name" value="INVTBRTCOLOR"/>
</dbReference>
<dbReference type="InterPro" id="IPR012674">
    <property type="entry name" value="Calycin"/>
</dbReference>
<keyword evidence="1" id="KW-1015">Disulfide bond</keyword>
<dbReference type="Pfam" id="PF00061">
    <property type="entry name" value="Lipocalin"/>
    <property type="match status" value="1"/>
</dbReference>
<dbReference type="InterPro" id="IPR000566">
    <property type="entry name" value="Lipocln_cytosolic_FA-bd_dom"/>
</dbReference>
<dbReference type="Gene3D" id="2.40.128.20">
    <property type="match status" value="1"/>
</dbReference>
<dbReference type="AlphaFoldDB" id="A0A7R9FIS1"/>
<organism evidence="5">
    <name type="scientific">Timema tahoe</name>
    <dbReference type="NCBI Taxonomy" id="61484"/>
    <lineage>
        <taxon>Eukaryota</taxon>
        <taxon>Metazoa</taxon>
        <taxon>Ecdysozoa</taxon>
        <taxon>Arthropoda</taxon>
        <taxon>Hexapoda</taxon>
        <taxon>Insecta</taxon>
        <taxon>Pterygota</taxon>
        <taxon>Neoptera</taxon>
        <taxon>Polyneoptera</taxon>
        <taxon>Phasmatodea</taxon>
        <taxon>Timematodea</taxon>
        <taxon>Timematoidea</taxon>
        <taxon>Timematidae</taxon>
        <taxon>Timema</taxon>
    </lineage>
</organism>
<evidence type="ECO:0000313" key="5">
    <source>
        <dbReference type="EMBL" id="CAD7453228.1"/>
    </source>
</evidence>
<feature type="domain" description="Lipocalin/cytosolic fatty-acid binding" evidence="4">
    <location>
        <begin position="39"/>
        <end position="194"/>
    </location>
</feature>
<dbReference type="GO" id="GO:0031409">
    <property type="term" value="F:pigment binding"/>
    <property type="evidence" value="ECO:0007669"/>
    <property type="project" value="InterPro"/>
</dbReference>